<dbReference type="GO" id="GO:0006508">
    <property type="term" value="P:proteolysis"/>
    <property type="evidence" value="ECO:0007669"/>
    <property type="project" value="InterPro"/>
</dbReference>
<dbReference type="InterPro" id="IPR005536">
    <property type="entry name" value="Peptidase_C25_Ig-like_domain"/>
</dbReference>
<dbReference type="Gene3D" id="2.60.40.10">
    <property type="entry name" value="Immunoglobulins"/>
    <property type="match status" value="1"/>
</dbReference>
<reference evidence="11 12" key="1">
    <citation type="submission" date="2017-07" db="EMBL/GenBank/DDBJ databases">
        <title>Recovery of genomes from metagenomes via a dereplication, aggregation, and scoring strategy.</title>
        <authorList>
            <person name="Sieber C.M."/>
            <person name="Probst A.J."/>
            <person name="Sharrar A."/>
            <person name="Thomas B.C."/>
            <person name="Hess M."/>
            <person name="Tringe S.G."/>
            <person name="Banfield J.F."/>
        </authorList>
    </citation>
    <scope>NUCLEOTIDE SEQUENCE [LARGE SCALE GENOMIC DNA]</scope>
    <source>
        <strain evidence="11">JGI_Cruoil_03_44_89</strain>
    </source>
</reference>
<keyword evidence="6" id="KW-0106">Calcium</keyword>
<name>A0A235BY74_UNCW3</name>
<evidence type="ECO:0000256" key="4">
    <source>
        <dbReference type="ARBA" id="ARBA00022729"/>
    </source>
</evidence>
<evidence type="ECO:0000256" key="3">
    <source>
        <dbReference type="ARBA" id="ARBA00022723"/>
    </source>
</evidence>
<keyword evidence="2" id="KW-0964">Secreted</keyword>
<feature type="domain" description="Gingipain propeptide" evidence="10">
    <location>
        <begin position="30"/>
        <end position="233"/>
    </location>
</feature>
<dbReference type="InterPro" id="IPR012600">
    <property type="entry name" value="Propeptide_C25"/>
</dbReference>
<evidence type="ECO:0000259" key="10">
    <source>
        <dbReference type="Pfam" id="PF08126"/>
    </source>
</evidence>
<gene>
    <name evidence="11" type="ORF">CH333_01185</name>
</gene>
<dbReference type="GO" id="GO:0046872">
    <property type="term" value="F:metal ion binding"/>
    <property type="evidence" value="ECO:0007669"/>
    <property type="project" value="UniProtKB-KW"/>
</dbReference>
<proteinExistence type="predicted"/>
<organism evidence="11 12">
    <name type="scientific">candidate division WOR-3 bacterium JGI_Cruoil_03_44_89</name>
    <dbReference type="NCBI Taxonomy" id="1973748"/>
    <lineage>
        <taxon>Bacteria</taxon>
        <taxon>Bacteria division WOR-3</taxon>
    </lineage>
</organism>
<feature type="domain" description="Gingipain" evidence="8">
    <location>
        <begin position="243"/>
        <end position="571"/>
    </location>
</feature>
<accession>A0A235BY74</accession>
<dbReference type="Gene3D" id="3.40.50.10390">
    <property type="entry name" value="Gingipain r, domain 1"/>
    <property type="match status" value="1"/>
</dbReference>
<evidence type="ECO:0008006" key="13">
    <source>
        <dbReference type="Google" id="ProtNLM"/>
    </source>
</evidence>
<feature type="domain" description="Peptidase C25 Ig-like" evidence="9">
    <location>
        <begin position="578"/>
        <end position="654"/>
    </location>
</feature>
<dbReference type="AlphaFoldDB" id="A0A235BY74"/>
<dbReference type="InterPro" id="IPR013783">
    <property type="entry name" value="Ig-like_fold"/>
</dbReference>
<dbReference type="GO" id="GO:0005576">
    <property type="term" value="C:extracellular region"/>
    <property type="evidence" value="ECO:0007669"/>
    <property type="project" value="UniProtKB-SubCell"/>
</dbReference>
<dbReference type="Pfam" id="PF03785">
    <property type="entry name" value="Peptidase_C25_C"/>
    <property type="match status" value="1"/>
</dbReference>
<evidence type="ECO:0000313" key="11">
    <source>
        <dbReference type="EMBL" id="OYD17310.1"/>
    </source>
</evidence>
<dbReference type="InterPro" id="IPR008969">
    <property type="entry name" value="CarboxyPept-like_regulatory"/>
</dbReference>
<comment type="caution">
    <text evidence="11">The sequence shown here is derived from an EMBL/GenBank/DDBJ whole genome shotgun (WGS) entry which is preliminary data.</text>
</comment>
<dbReference type="InterPro" id="IPR038490">
    <property type="entry name" value="Gingipain_propep_sf"/>
</dbReference>
<dbReference type="Proteomes" id="UP000215215">
    <property type="component" value="Unassembled WGS sequence"/>
</dbReference>
<sequence length="1113" mass="122846">MKRIGVGVILLLSGSLMASWIPFGEREEREMRVSLVRSNPREVVLDVEVPGISYEYVNTKGGRFVRLSGGTGVTGNIGKPELPIIAKLIEIPQDAVVKIELQDVEAEEHSLPELGVLHPIYPVQPPIPKIPGATENAKFEIDELAYQSDRFFPDEVYTYGDIAEIRGARVLPLDIAPVQYNPARNTIRVTKRMRVRLILSGSDMSYTRWKKERYFSPYFDDMLRKEIVNFESTKYHPQIPVGYLIIVHDDFYNNILPLAEWKKMKGFNVTVTKTSEIPGGASAGNIGNYIQDAYDNWDIPPTFCLLVGDVGDIPARRTGFETGYVTDLYYFTVDGTDYFPDIYYGRFSGSNTSHIDAMVDKLVEYERNLWTQGTDWLGKMYFMASNDGGHHDEAEYICDVCMALARANGVICDSLYYYYGTGTPISTAVNDGRTIALYTGHGNETGWGGPPFSRSQVRSLTNEDKYPFVIGHACLTGNFNYDECFAETWTRVVDKGAVAYFGSAPGSYWVWDDTLQIGWFRPMFVEPTTNFLSGFTQLGLYNVYEWGGNGWTTVQYYYEAYHIFGDPSMDLYTLEPVPLTVSHPGIYPLGSSSFTVDVAEDSALVALYMNGTLYGVAYSSGGEAVVNLDPPPTEEGFMHITVTKHNYATYEDSVPARVPASVTIEPDTISVNIPTWIYITVLDDSLNPMSDIEVKILGYGITPPLIDTTNTAGLCSLKVDAPYGEVLGVYGRMVSEEWTLFEEPLWVVDASDFTSTSLSVSVPLLGLVDTLAPCYEGVIDASVSPSGFNLFVSGCGIDTSSYYGGGDAEMVVIPVTSGEVAVCIAKEGYNIEEHTYPVKEFYGTLSGTVTDSVNGSLIGGALVRIYDIPVKTLVFEGVTGDSGVYVVPDSLPVGYYDVEVTSFGYEEYCDTFMLLVGENVKDVELVPGEMVLLSGVVNLRDTGDNSGVTVEARYGEYTFSTTDDGRGNYALNLPPGALYTVRAYRKGYTEDVKEDVSVPQSDVDFTLYPITTLYFTDFEDDDGDATGTSDWQWGVPTTGPSGAHSGEKLWATKLGSDYSNYSNSRLTTPEIAIPDAAYVELRFYHWYDTELGMHPYDGGNVKVSTGGSFDVVI</sequence>
<protein>
    <recommendedName>
        <fullName evidence="13">Gingipain domain-containing protein</fullName>
    </recommendedName>
</protein>
<keyword evidence="3" id="KW-0479">Metal-binding</keyword>
<dbReference type="InterPro" id="IPR001769">
    <property type="entry name" value="Gingipain"/>
</dbReference>
<dbReference type="Pfam" id="PF08126">
    <property type="entry name" value="Propeptide_C25"/>
    <property type="match status" value="1"/>
</dbReference>
<evidence type="ECO:0000259" key="9">
    <source>
        <dbReference type="Pfam" id="PF03785"/>
    </source>
</evidence>
<comment type="subcellular location">
    <subcellularLocation>
        <location evidence="1">Secreted</location>
    </subcellularLocation>
</comment>
<dbReference type="Gene3D" id="2.60.40.3800">
    <property type="match status" value="1"/>
</dbReference>
<dbReference type="Pfam" id="PF13620">
    <property type="entry name" value="CarboxypepD_reg"/>
    <property type="match status" value="1"/>
</dbReference>
<dbReference type="EMBL" id="NOZQ01000024">
    <property type="protein sequence ID" value="OYD17310.1"/>
    <property type="molecule type" value="Genomic_DNA"/>
</dbReference>
<evidence type="ECO:0000256" key="6">
    <source>
        <dbReference type="ARBA" id="ARBA00022837"/>
    </source>
</evidence>
<keyword evidence="7" id="KW-0865">Zymogen</keyword>
<dbReference type="Gene3D" id="2.60.40.1120">
    <property type="entry name" value="Carboxypeptidase-like, regulatory domain"/>
    <property type="match status" value="2"/>
</dbReference>
<dbReference type="Pfam" id="PF01364">
    <property type="entry name" value="Peptidase_C25"/>
    <property type="match status" value="1"/>
</dbReference>
<dbReference type="GO" id="GO:0004197">
    <property type="term" value="F:cysteine-type endopeptidase activity"/>
    <property type="evidence" value="ECO:0007669"/>
    <property type="project" value="InterPro"/>
</dbReference>
<dbReference type="Gene3D" id="3.40.50.1460">
    <property type="match status" value="1"/>
</dbReference>
<feature type="non-terminal residue" evidence="11">
    <location>
        <position position="1113"/>
    </location>
</feature>
<dbReference type="InterPro" id="IPR029030">
    <property type="entry name" value="Caspase-like_dom_sf"/>
</dbReference>
<evidence type="ECO:0000256" key="7">
    <source>
        <dbReference type="ARBA" id="ARBA00023145"/>
    </source>
</evidence>
<evidence type="ECO:0000256" key="1">
    <source>
        <dbReference type="ARBA" id="ARBA00004613"/>
    </source>
</evidence>
<keyword evidence="5" id="KW-0378">Hydrolase</keyword>
<dbReference type="SUPFAM" id="SSF49464">
    <property type="entry name" value="Carboxypeptidase regulatory domain-like"/>
    <property type="match status" value="1"/>
</dbReference>
<evidence type="ECO:0000313" key="12">
    <source>
        <dbReference type="Proteomes" id="UP000215215"/>
    </source>
</evidence>
<dbReference type="SUPFAM" id="SSF52129">
    <property type="entry name" value="Caspase-like"/>
    <property type="match status" value="1"/>
</dbReference>
<keyword evidence="4" id="KW-0732">Signal</keyword>
<evidence type="ECO:0000259" key="8">
    <source>
        <dbReference type="Pfam" id="PF01364"/>
    </source>
</evidence>
<dbReference type="InterPro" id="IPR029031">
    <property type="entry name" value="Gingipain_N_sf"/>
</dbReference>
<evidence type="ECO:0000256" key="2">
    <source>
        <dbReference type="ARBA" id="ARBA00022525"/>
    </source>
</evidence>
<evidence type="ECO:0000256" key="5">
    <source>
        <dbReference type="ARBA" id="ARBA00022801"/>
    </source>
</evidence>